<organism evidence="2 3">
    <name type="scientific">Aspergillus pseudonomiae</name>
    <dbReference type="NCBI Taxonomy" id="1506151"/>
    <lineage>
        <taxon>Eukaryota</taxon>
        <taxon>Fungi</taxon>
        <taxon>Dikarya</taxon>
        <taxon>Ascomycota</taxon>
        <taxon>Pezizomycotina</taxon>
        <taxon>Eurotiomycetes</taxon>
        <taxon>Eurotiomycetidae</taxon>
        <taxon>Eurotiales</taxon>
        <taxon>Aspergillaceae</taxon>
        <taxon>Aspergillus</taxon>
        <taxon>Aspergillus subgen. Circumdati</taxon>
    </lineage>
</organism>
<dbReference type="RefSeq" id="XP_031942123.1">
    <property type="nucleotide sequence ID" value="XM_032087019.1"/>
</dbReference>
<protein>
    <submittedName>
        <fullName evidence="2">Uncharacterized protein</fullName>
    </submittedName>
</protein>
<gene>
    <name evidence="2" type="ORF">BDV37DRAFT_282341</name>
</gene>
<dbReference type="OrthoDB" id="4502280at2759"/>
<evidence type="ECO:0000313" key="2">
    <source>
        <dbReference type="EMBL" id="KAE8404804.1"/>
    </source>
</evidence>
<feature type="compositionally biased region" description="Basic and acidic residues" evidence="1">
    <location>
        <begin position="1"/>
        <end position="25"/>
    </location>
</feature>
<sequence length="200" mass="22629">MARTKNEPKAKRAGEAKEMSAEPFDRIQNLAQHPQPVVENPPLGDSSTNQKSAMSSTISQSPAEISAGTECHHPFDGELVKWTIQQEHFESALALRTIIHDFGRMIEICNLKLQRLEATGLGFWEQQAIDLESRVQVKTERPTPFSSAKPSAKRQVSPAYGMRGGHSKKARFRPRHRGPRILELTSNEEPLYQRQRYPFV</sequence>
<evidence type="ECO:0000256" key="1">
    <source>
        <dbReference type="SAM" id="MobiDB-lite"/>
    </source>
</evidence>
<proteinExistence type="predicted"/>
<dbReference type="AlphaFoldDB" id="A0A5N7DEW6"/>
<name>A0A5N7DEW6_9EURO</name>
<feature type="region of interest" description="Disordered" evidence="1">
    <location>
        <begin position="140"/>
        <end position="176"/>
    </location>
</feature>
<reference evidence="2 3" key="1">
    <citation type="submission" date="2019-04" db="EMBL/GenBank/DDBJ databases">
        <authorList>
            <consortium name="DOE Joint Genome Institute"/>
            <person name="Mondo S."/>
            <person name="Kjaerbolling I."/>
            <person name="Vesth T."/>
            <person name="Frisvad J.C."/>
            <person name="Nybo J.L."/>
            <person name="Theobald S."/>
            <person name="Kildgaard S."/>
            <person name="Isbrandt T."/>
            <person name="Kuo A."/>
            <person name="Sato A."/>
            <person name="Lyhne E.K."/>
            <person name="Kogle M.E."/>
            <person name="Wiebenga A."/>
            <person name="Kun R.S."/>
            <person name="Lubbers R.J."/>
            <person name="Makela M.R."/>
            <person name="Barry K."/>
            <person name="Chovatia M."/>
            <person name="Clum A."/>
            <person name="Daum C."/>
            <person name="Haridas S."/>
            <person name="He G."/>
            <person name="LaButti K."/>
            <person name="Lipzen A."/>
            <person name="Riley R."/>
            <person name="Salamov A."/>
            <person name="Simmons B.A."/>
            <person name="Magnuson J.K."/>
            <person name="Henrissat B."/>
            <person name="Mortensen U.H."/>
            <person name="Larsen T.O."/>
            <person name="Devries R.P."/>
            <person name="Grigoriev I.V."/>
            <person name="Machida M."/>
            <person name="Baker S.E."/>
            <person name="Andersen M.R."/>
            <person name="Cantor M.N."/>
            <person name="Hua S.X."/>
        </authorList>
    </citation>
    <scope>NUCLEOTIDE SEQUENCE [LARGE SCALE GENOMIC DNA]</scope>
    <source>
        <strain evidence="2 3">CBS 119388</strain>
    </source>
</reference>
<accession>A0A5N6I7A0</accession>
<accession>A0A5N7DEW6</accession>
<keyword evidence="3" id="KW-1185">Reference proteome</keyword>
<feature type="compositionally biased region" description="Polar residues" evidence="1">
    <location>
        <begin position="45"/>
        <end position="63"/>
    </location>
</feature>
<evidence type="ECO:0000313" key="3">
    <source>
        <dbReference type="Proteomes" id="UP000325579"/>
    </source>
</evidence>
<feature type="region of interest" description="Disordered" evidence="1">
    <location>
        <begin position="1"/>
        <end position="70"/>
    </location>
</feature>
<feature type="compositionally biased region" description="Basic residues" evidence="1">
    <location>
        <begin position="165"/>
        <end position="176"/>
    </location>
</feature>
<dbReference type="Proteomes" id="UP000325579">
    <property type="component" value="Unassembled WGS sequence"/>
</dbReference>
<dbReference type="EMBL" id="ML736764">
    <property type="protein sequence ID" value="KAE8404804.1"/>
    <property type="molecule type" value="Genomic_DNA"/>
</dbReference>
<dbReference type="GeneID" id="43671710"/>